<evidence type="ECO:0000313" key="3">
    <source>
        <dbReference type="Proteomes" id="UP000796761"/>
    </source>
</evidence>
<feature type="region of interest" description="Disordered" evidence="1">
    <location>
        <begin position="46"/>
        <end position="91"/>
    </location>
</feature>
<proteinExistence type="predicted"/>
<dbReference type="Proteomes" id="UP000796761">
    <property type="component" value="Unassembled WGS sequence"/>
</dbReference>
<evidence type="ECO:0000313" key="2">
    <source>
        <dbReference type="EMBL" id="TRZ24725.1"/>
    </source>
</evidence>
<evidence type="ECO:0000256" key="1">
    <source>
        <dbReference type="SAM" id="MobiDB-lite"/>
    </source>
</evidence>
<comment type="caution">
    <text evidence="2">The sequence shown here is derived from an EMBL/GenBank/DDBJ whole genome shotgun (WGS) entry which is preliminary data.</text>
</comment>
<accession>A0A8K1LS29</accession>
<dbReference type="AlphaFoldDB" id="A0A8K1LS29"/>
<feature type="compositionally biased region" description="Basic and acidic residues" evidence="1">
    <location>
        <begin position="81"/>
        <end position="91"/>
    </location>
</feature>
<sequence length="91" mass="10457">MAPREKGGGERQAMFKTNYTLLLASRADPPQDDQQDCQLNLLHQNLNPNQGKQQRRNLEQRPAKVLKGRRMKSKKLQRKAQKTESVGDKSE</sequence>
<organism evidence="2 3">
    <name type="scientific">Zosterops borbonicus</name>
    <dbReference type="NCBI Taxonomy" id="364589"/>
    <lineage>
        <taxon>Eukaryota</taxon>
        <taxon>Metazoa</taxon>
        <taxon>Chordata</taxon>
        <taxon>Craniata</taxon>
        <taxon>Vertebrata</taxon>
        <taxon>Euteleostomi</taxon>
        <taxon>Archelosauria</taxon>
        <taxon>Archosauria</taxon>
        <taxon>Dinosauria</taxon>
        <taxon>Saurischia</taxon>
        <taxon>Theropoda</taxon>
        <taxon>Coelurosauria</taxon>
        <taxon>Aves</taxon>
        <taxon>Neognathae</taxon>
        <taxon>Neoaves</taxon>
        <taxon>Telluraves</taxon>
        <taxon>Australaves</taxon>
        <taxon>Passeriformes</taxon>
        <taxon>Sylvioidea</taxon>
        <taxon>Zosteropidae</taxon>
        <taxon>Zosterops</taxon>
    </lineage>
</organism>
<gene>
    <name evidence="2" type="ORF">HGM15179_002427</name>
</gene>
<dbReference type="EMBL" id="SWJQ01000042">
    <property type="protein sequence ID" value="TRZ24725.1"/>
    <property type="molecule type" value="Genomic_DNA"/>
</dbReference>
<feature type="compositionally biased region" description="Basic residues" evidence="1">
    <location>
        <begin position="64"/>
        <end position="80"/>
    </location>
</feature>
<name>A0A8K1LS29_9PASS</name>
<protein>
    <submittedName>
        <fullName evidence="2">Uncharacterized protein</fullName>
    </submittedName>
</protein>
<reference evidence="2" key="1">
    <citation type="submission" date="2019-04" db="EMBL/GenBank/DDBJ databases">
        <title>Genome assembly of Zosterops borbonicus 15179.</title>
        <authorList>
            <person name="Leroy T."/>
            <person name="Anselmetti Y."/>
            <person name="Tilak M.-K."/>
            <person name="Nabholz B."/>
        </authorList>
    </citation>
    <scope>NUCLEOTIDE SEQUENCE</scope>
    <source>
        <strain evidence="2">HGM_15179</strain>
        <tissue evidence="2">Muscle</tissue>
    </source>
</reference>
<keyword evidence="3" id="KW-1185">Reference proteome</keyword>